<dbReference type="InterPro" id="IPR012340">
    <property type="entry name" value="NA-bd_OB-fold"/>
</dbReference>
<evidence type="ECO:0000256" key="9">
    <source>
        <dbReference type="SAM" id="MobiDB-lite"/>
    </source>
</evidence>
<dbReference type="GO" id="GO:0098505">
    <property type="term" value="F:G-rich strand telomeric DNA binding"/>
    <property type="evidence" value="ECO:0007669"/>
    <property type="project" value="TreeGrafter"/>
</dbReference>
<dbReference type="GO" id="GO:0000783">
    <property type="term" value="C:nuclear telomere cap complex"/>
    <property type="evidence" value="ECO:0007669"/>
    <property type="project" value="TreeGrafter"/>
</dbReference>
<keyword evidence="6" id="KW-0779">Telomere</keyword>
<dbReference type="InterPro" id="IPR028389">
    <property type="entry name" value="POT1"/>
</dbReference>
<dbReference type="InterPro" id="IPR011564">
    <property type="entry name" value="Telomer_end-bd_POT1/Cdc13"/>
</dbReference>
<evidence type="ECO:0000313" key="12">
    <source>
        <dbReference type="Proteomes" id="UP000803844"/>
    </source>
</evidence>
<keyword evidence="5" id="KW-0158">Chromosome</keyword>
<dbReference type="PANTHER" id="PTHR14513">
    <property type="entry name" value="PROTECTION OF TELOMERES 1"/>
    <property type="match status" value="1"/>
</dbReference>
<evidence type="ECO:0000256" key="2">
    <source>
        <dbReference type="ARBA" id="ARBA00004574"/>
    </source>
</evidence>
<dbReference type="GO" id="GO:0010521">
    <property type="term" value="F:telomerase inhibitor activity"/>
    <property type="evidence" value="ECO:0007669"/>
    <property type="project" value="TreeGrafter"/>
</dbReference>
<reference evidence="11" key="1">
    <citation type="journal article" date="2020" name="Phytopathology">
        <title>Genome sequence of the chestnut blight fungus Cryphonectria parasitica EP155: A fundamental resource for an archetypical invasive plant pathogen.</title>
        <authorList>
            <person name="Crouch J.A."/>
            <person name="Dawe A."/>
            <person name="Aerts A."/>
            <person name="Barry K."/>
            <person name="Churchill A.C.L."/>
            <person name="Grimwood J."/>
            <person name="Hillman B."/>
            <person name="Milgroom M.G."/>
            <person name="Pangilinan J."/>
            <person name="Smith M."/>
            <person name="Salamov A."/>
            <person name="Schmutz J."/>
            <person name="Yadav J."/>
            <person name="Grigoriev I.V."/>
            <person name="Nuss D."/>
        </authorList>
    </citation>
    <scope>NUCLEOTIDE SEQUENCE</scope>
    <source>
        <strain evidence="11">EP155</strain>
    </source>
</reference>
<comment type="subcellular location">
    <subcellularLocation>
        <location evidence="2">Chromosome</location>
        <location evidence="2">Telomere</location>
    </subcellularLocation>
    <subcellularLocation>
        <location evidence="1">Nucleus</location>
    </subcellularLocation>
</comment>
<dbReference type="RefSeq" id="XP_040781692.1">
    <property type="nucleotide sequence ID" value="XM_040918618.1"/>
</dbReference>
<protein>
    <recommendedName>
        <fullName evidence="4">Protection of telomeres protein 1</fullName>
    </recommendedName>
</protein>
<dbReference type="AlphaFoldDB" id="A0A9P4YCA3"/>
<keyword evidence="7" id="KW-0238">DNA-binding</keyword>
<dbReference type="SUPFAM" id="SSF50249">
    <property type="entry name" value="Nucleic acid-binding proteins"/>
    <property type="match status" value="2"/>
</dbReference>
<dbReference type="FunFam" id="2.40.50.140:FF:000303">
    <property type="entry name" value="Protection of telomeres protein 1"/>
    <property type="match status" value="1"/>
</dbReference>
<keyword evidence="8" id="KW-0539">Nucleus</keyword>
<dbReference type="Proteomes" id="UP000803844">
    <property type="component" value="Unassembled WGS sequence"/>
</dbReference>
<feature type="region of interest" description="Disordered" evidence="9">
    <location>
        <begin position="577"/>
        <end position="612"/>
    </location>
</feature>
<keyword evidence="12" id="KW-1185">Reference proteome</keyword>
<evidence type="ECO:0000256" key="4">
    <source>
        <dbReference type="ARBA" id="ARBA00015253"/>
    </source>
</evidence>
<evidence type="ECO:0000259" key="10">
    <source>
        <dbReference type="SMART" id="SM00976"/>
    </source>
</evidence>
<accession>A0A9P4YCA3</accession>
<dbReference type="Pfam" id="PF02765">
    <property type="entry name" value="POT1"/>
    <property type="match status" value="1"/>
</dbReference>
<dbReference type="GeneID" id="63835747"/>
<comment type="similarity">
    <text evidence="3">Belongs to the telombin family.</text>
</comment>
<feature type="compositionally biased region" description="Basic and acidic residues" evidence="9">
    <location>
        <begin position="577"/>
        <end position="590"/>
    </location>
</feature>
<proteinExistence type="inferred from homology"/>
<sequence>MDLPSSFTPIRALLDQDVTPHRQVSVIGAVKDHRLPVPTRGADFKCCITLYDTSTEEDNDGIDFNIFRREEEMPSVQAGDIVVVFSAKFQIYGGGPSLLSSYSTDIHVYDSQRLLSCKKSGSASGALKVPTRKIIRKPDERENRYVLSLFDRIDKSFVPDPQEFSARAQQSLNVKDKFRLLQDVGDHNFADLVVQVVREPFDFGDRMTLWVSDYTENHNFFNRTTKQGAGWNDGVPSGDGDPYGYTDGFRKKHDAASRESSGNWMGPPGKKSLQVTCWEPHAEYIRENVHGGDWVRLRNVQIGYGHNATNIEAFLRGDRQYPGRVYVVLLDPQADRESIDPHLFEALRRKLDYEKEDRRSLKAGKKRKLEDLIKEDSSKGKRARQREEKRKAFEDQEAKQKAALGLNPLIKSEYPDQEIVPLSSILEPVLYQTTINQTPTTIELPFTNARYRTNARVIDFHPVNLKDFSVSRQVTEYPALSDNESSDPDSDRSAPGGTRLVWEWRFALKLECIAAGPLPKGKNPATVWVLVDHFDAQCLTGLDDAADLHSAANSELLRALREQMFRLWGNLEERKSRAEAKRRQHTRDPLKAPPADSSDVEDNTAVGGSNGGAGGEVAAEYIPGSSQLTNRPFTCCIRQYGISLANEEGEKQWQRMFGLFGTKIAND</sequence>
<dbReference type="PANTHER" id="PTHR14513:SF0">
    <property type="entry name" value="PROTECTION OF TELOMERES PROTEIN 1"/>
    <property type="match status" value="1"/>
</dbReference>
<evidence type="ECO:0000256" key="5">
    <source>
        <dbReference type="ARBA" id="ARBA00022454"/>
    </source>
</evidence>
<dbReference type="EMBL" id="MU032344">
    <property type="protein sequence ID" value="KAF3770731.1"/>
    <property type="molecule type" value="Genomic_DNA"/>
</dbReference>
<organism evidence="11 12">
    <name type="scientific">Cryphonectria parasitica (strain ATCC 38755 / EP155)</name>
    <dbReference type="NCBI Taxonomy" id="660469"/>
    <lineage>
        <taxon>Eukaryota</taxon>
        <taxon>Fungi</taxon>
        <taxon>Dikarya</taxon>
        <taxon>Ascomycota</taxon>
        <taxon>Pezizomycotina</taxon>
        <taxon>Sordariomycetes</taxon>
        <taxon>Sordariomycetidae</taxon>
        <taxon>Diaporthales</taxon>
        <taxon>Cryphonectriaceae</taxon>
        <taxon>Cryphonectria-Endothia species complex</taxon>
        <taxon>Cryphonectria</taxon>
    </lineage>
</organism>
<feature type="region of interest" description="Disordered" evidence="9">
    <location>
        <begin position="372"/>
        <end position="398"/>
    </location>
</feature>
<name>A0A9P4YCA3_CRYP1</name>
<evidence type="ECO:0000256" key="3">
    <source>
        <dbReference type="ARBA" id="ARBA00008442"/>
    </source>
</evidence>
<dbReference type="InterPro" id="IPR032042">
    <property type="entry name" value="POT1PC"/>
</dbReference>
<feature type="domain" description="Telomeric single stranded DNA binding POT1/Cdc13" evidence="10">
    <location>
        <begin position="7"/>
        <end position="154"/>
    </location>
</feature>
<evidence type="ECO:0000256" key="8">
    <source>
        <dbReference type="ARBA" id="ARBA00023242"/>
    </source>
</evidence>
<comment type="caution">
    <text evidence="11">The sequence shown here is derived from an EMBL/GenBank/DDBJ whole genome shotgun (WGS) entry which is preliminary data.</text>
</comment>
<dbReference type="OrthoDB" id="2186770at2759"/>
<evidence type="ECO:0000256" key="6">
    <source>
        <dbReference type="ARBA" id="ARBA00022895"/>
    </source>
</evidence>
<gene>
    <name evidence="11" type="ORF">M406DRAFT_285477</name>
</gene>
<evidence type="ECO:0000313" key="11">
    <source>
        <dbReference type="EMBL" id="KAF3770731.1"/>
    </source>
</evidence>
<dbReference type="GO" id="GO:0032210">
    <property type="term" value="P:regulation of telomere maintenance via telomerase"/>
    <property type="evidence" value="ECO:0007669"/>
    <property type="project" value="TreeGrafter"/>
</dbReference>
<dbReference type="Pfam" id="PF16686">
    <property type="entry name" value="POT1PC"/>
    <property type="match status" value="1"/>
</dbReference>
<dbReference type="GO" id="GO:0016233">
    <property type="term" value="P:telomere capping"/>
    <property type="evidence" value="ECO:0007669"/>
    <property type="project" value="TreeGrafter"/>
</dbReference>
<evidence type="ECO:0000256" key="7">
    <source>
        <dbReference type="ARBA" id="ARBA00023125"/>
    </source>
</evidence>
<evidence type="ECO:0000256" key="1">
    <source>
        <dbReference type="ARBA" id="ARBA00004123"/>
    </source>
</evidence>
<dbReference type="SMART" id="SM00976">
    <property type="entry name" value="Telo_bind"/>
    <property type="match status" value="1"/>
</dbReference>
<dbReference type="Gene3D" id="2.40.50.140">
    <property type="entry name" value="Nucleic acid-binding proteins"/>
    <property type="match status" value="2"/>
</dbReference>